<comment type="caution">
    <text evidence="1">Lacks conserved residue(s) required for the propagation of feature annotation.</text>
</comment>
<dbReference type="WBParaSite" id="ACAC_0001218601-mRNA-1">
    <property type="protein sequence ID" value="ACAC_0001218601-mRNA-1"/>
    <property type="gene ID" value="ACAC_0001218601"/>
</dbReference>
<feature type="domain" description="ShKT" evidence="2">
    <location>
        <begin position="24"/>
        <end position="61"/>
    </location>
</feature>
<evidence type="ECO:0000259" key="2">
    <source>
        <dbReference type="PROSITE" id="PS51670"/>
    </source>
</evidence>
<evidence type="ECO:0000256" key="1">
    <source>
        <dbReference type="PROSITE-ProRule" id="PRU01005"/>
    </source>
</evidence>
<dbReference type="AlphaFoldDB" id="A0A0K0DKW7"/>
<dbReference type="InterPro" id="IPR003582">
    <property type="entry name" value="ShKT_dom"/>
</dbReference>
<reference evidence="4" key="2">
    <citation type="submission" date="2017-02" db="UniProtKB">
        <authorList>
            <consortium name="WormBaseParasite"/>
        </authorList>
    </citation>
    <scope>IDENTIFICATION</scope>
</reference>
<reference evidence="3" key="1">
    <citation type="submission" date="2012-09" db="EMBL/GenBank/DDBJ databases">
        <authorList>
            <person name="Martin A.A."/>
        </authorList>
    </citation>
    <scope>NUCLEOTIDE SEQUENCE</scope>
</reference>
<organism evidence="3 4">
    <name type="scientific">Angiostrongylus cantonensis</name>
    <name type="common">Rat lungworm</name>
    <dbReference type="NCBI Taxonomy" id="6313"/>
    <lineage>
        <taxon>Eukaryota</taxon>
        <taxon>Metazoa</taxon>
        <taxon>Ecdysozoa</taxon>
        <taxon>Nematoda</taxon>
        <taxon>Chromadorea</taxon>
        <taxon>Rhabditida</taxon>
        <taxon>Rhabditina</taxon>
        <taxon>Rhabditomorpha</taxon>
        <taxon>Strongyloidea</taxon>
        <taxon>Metastrongylidae</taxon>
        <taxon>Angiostrongylus</taxon>
    </lineage>
</organism>
<evidence type="ECO:0000313" key="3">
    <source>
        <dbReference type="Proteomes" id="UP000035642"/>
    </source>
</evidence>
<evidence type="ECO:0000313" key="4">
    <source>
        <dbReference type="WBParaSite" id="ACAC_0001218601-mRNA-1"/>
    </source>
</evidence>
<protein>
    <submittedName>
        <fullName evidence="4">ShKT domain-containing protein</fullName>
    </submittedName>
</protein>
<dbReference type="Proteomes" id="UP000035642">
    <property type="component" value="Unassembled WGS sequence"/>
</dbReference>
<keyword evidence="3" id="KW-1185">Reference proteome</keyword>
<dbReference type="SMART" id="SM00254">
    <property type="entry name" value="ShKT"/>
    <property type="match status" value="1"/>
</dbReference>
<dbReference type="STRING" id="6313.A0A0K0DKW7"/>
<sequence>LRESYQLEIFSSSTISRTPYQWNCDNEIDDKGKLCKGWAEGGLCTMHKATMFLFCRKTCLCVGPSV</sequence>
<proteinExistence type="predicted"/>
<accession>A0A0K0DKW7</accession>
<name>A0A0K0DKW7_ANGCA</name>
<dbReference type="PROSITE" id="PS51670">
    <property type="entry name" value="SHKT"/>
    <property type="match status" value="1"/>
</dbReference>